<evidence type="ECO:0000256" key="1">
    <source>
        <dbReference type="ARBA" id="ARBA00006484"/>
    </source>
</evidence>
<dbReference type="GO" id="GO:0004316">
    <property type="term" value="F:3-oxoacyl-[acyl-carrier-protein] reductase (NADPH) activity"/>
    <property type="evidence" value="ECO:0007669"/>
    <property type="project" value="UniProtKB-EC"/>
</dbReference>
<evidence type="ECO:0000256" key="4">
    <source>
        <dbReference type="RuleBase" id="RU000363"/>
    </source>
</evidence>
<keyword evidence="6" id="KW-1185">Reference proteome</keyword>
<evidence type="ECO:0000256" key="3">
    <source>
        <dbReference type="ARBA" id="ARBA00023002"/>
    </source>
</evidence>
<dbReference type="PRINTS" id="PR00080">
    <property type="entry name" value="SDRFAMILY"/>
</dbReference>
<dbReference type="Gene3D" id="3.40.50.720">
    <property type="entry name" value="NAD(P)-binding Rossmann-like Domain"/>
    <property type="match status" value="1"/>
</dbReference>
<name>A0A518AH70_9BACT</name>
<dbReference type="KEGG" id="amuc:Pan181_02600"/>
<keyword evidence="3 5" id="KW-0560">Oxidoreductase</keyword>
<accession>A0A518AH70</accession>
<dbReference type="InterPro" id="IPR036291">
    <property type="entry name" value="NAD(P)-bd_dom_sf"/>
</dbReference>
<dbReference type="AlphaFoldDB" id="A0A518AH70"/>
<dbReference type="SUPFAM" id="SSF51735">
    <property type="entry name" value="NAD(P)-binding Rossmann-fold domains"/>
    <property type="match status" value="1"/>
</dbReference>
<proteinExistence type="inferred from homology"/>
<dbReference type="PRINTS" id="PR00081">
    <property type="entry name" value="GDHRDH"/>
</dbReference>
<dbReference type="PANTHER" id="PTHR43963:SF6">
    <property type="entry name" value="CHAIN DEHYDROGENASE FAMILY PROTEIN, PUTATIVE (AFU_ORTHOLOGUE AFUA_3G15350)-RELATED"/>
    <property type="match status" value="1"/>
</dbReference>
<dbReference type="EMBL" id="CP036278">
    <property type="protein sequence ID" value="QDU54080.1"/>
    <property type="molecule type" value="Genomic_DNA"/>
</dbReference>
<protein>
    <submittedName>
        <fullName evidence="5">Rhamnolipids biosynthesis 3-oxoacyl-[acyl-carrier-protein] reductase</fullName>
        <ecNumber evidence="5">1.1.1.100</ecNumber>
    </submittedName>
</protein>
<dbReference type="EC" id="1.1.1.100" evidence="5"/>
<comment type="similarity">
    <text evidence="1 4">Belongs to the short-chain dehydrogenases/reductases (SDR) family.</text>
</comment>
<dbReference type="Pfam" id="PF00106">
    <property type="entry name" value="adh_short"/>
    <property type="match status" value="1"/>
</dbReference>
<evidence type="ECO:0000256" key="2">
    <source>
        <dbReference type="ARBA" id="ARBA00022857"/>
    </source>
</evidence>
<dbReference type="InterPro" id="IPR045313">
    <property type="entry name" value="CBR1-like"/>
</dbReference>
<dbReference type="PANTHER" id="PTHR43963">
    <property type="entry name" value="CARBONYL REDUCTASE 1-RELATED"/>
    <property type="match status" value="1"/>
</dbReference>
<evidence type="ECO:0000313" key="5">
    <source>
        <dbReference type="EMBL" id="QDU54080.1"/>
    </source>
</evidence>
<dbReference type="InterPro" id="IPR002347">
    <property type="entry name" value="SDR_fam"/>
</dbReference>
<evidence type="ECO:0000313" key="6">
    <source>
        <dbReference type="Proteomes" id="UP000315750"/>
    </source>
</evidence>
<dbReference type="OrthoDB" id="5786478at2"/>
<dbReference type="RefSeq" id="WP_145245106.1">
    <property type="nucleotide sequence ID" value="NZ_CP036278.1"/>
</dbReference>
<organism evidence="5 6">
    <name type="scientific">Aeoliella mucimassa</name>
    <dbReference type="NCBI Taxonomy" id="2527972"/>
    <lineage>
        <taxon>Bacteria</taxon>
        <taxon>Pseudomonadati</taxon>
        <taxon>Planctomycetota</taxon>
        <taxon>Planctomycetia</taxon>
        <taxon>Pirellulales</taxon>
        <taxon>Lacipirellulaceae</taxon>
        <taxon>Aeoliella</taxon>
    </lineage>
</organism>
<gene>
    <name evidence="5" type="primary">rhlG</name>
    <name evidence="5" type="ORF">Pan181_02600</name>
</gene>
<sequence length="237" mass="25007">MNQSPSKRTALITGANRGIGLETARQLAERGYQVIIAARDATSAGKAVTAIQASGGDAEFLPLDVSQSASIVAASQALGEITDRLDVLVNNAGIYPDEGWNLLTLPREQLAATFATNAFGPLELTQALLPYLRRAKGARVINLSSSYGQLSGLSPEVPSYCLSKFALNGLTIMLADALRDEGIVVNALCPGWVRTDMGGSNATLSVAEGADTVVWLADEADAGLSGKLFRSRQEIRW</sequence>
<keyword evidence="2" id="KW-0521">NADP</keyword>
<dbReference type="CDD" id="cd05324">
    <property type="entry name" value="carb_red_PTCR-like_SDR_c"/>
    <property type="match status" value="1"/>
</dbReference>
<dbReference type="Proteomes" id="UP000315750">
    <property type="component" value="Chromosome"/>
</dbReference>
<reference evidence="5 6" key="1">
    <citation type="submission" date="2019-02" db="EMBL/GenBank/DDBJ databases">
        <title>Deep-cultivation of Planctomycetes and their phenomic and genomic characterization uncovers novel biology.</title>
        <authorList>
            <person name="Wiegand S."/>
            <person name="Jogler M."/>
            <person name="Boedeker C."/>
            <person name="Pinto D."/>
            <person name="Vollmers J."/>
            <person name="Rivas-Marin E."/>
            <person name="Kohn T."/>
            <person name="Peeters S.H."/>
            <person name="Heuer A."/>
            <person name="Rast P."/>
            <person name="Oberbeckmann S."/>
            <person name="Bunk B."/>
            <person name="Jeske O."/>
            <person name="Meyerdierks A."/>
            <person name="Storesund J.E."/>
            <person name="Kallscheuer N."/>
            <person name="Luecker S."/>
            <person name="Lage O.M."/>
            <person name="Pohl T."/>
            <person name="Merkel B.J."/>
            <person name="Hornburger P."/>
            <person name="Mueller R.-W."/>
            <person name="Bruemmer F."/>
            <person name="Labrenz M."/>
            <person name="Spormann A.M."/>
            <person name="Op den Camp H."/>
            <person name="Overmann J."/>
            <person name="Amann R."/>
            <person name="Jetten M.S.M."/>
            <person name="Mascher T."/>
            <person name="Medema M.H."/>
            <person name="Devos D.P."/>
            <person name="Kaster A.-K."/>
            <person name="Ovreas L."/>
            <person name="Rohde M."/>
            <person name="Galperin M.Y."/>
            <person name="Jogler C."/>
        </authorList>
    </citation>
    <scope>NUCLEOTIDE SEQUENCE [LARGE SCALE GENOMIC DNA]</scope>
    <source>
        <strain evidence="5 6">Pan181</strain>
    </source>
</reference>